<dbReference type="eggNOG" id="COG2352">
    <property type="taxonomic scope" value="Bacteria"/>
</dbReference>
<evidence type="ECO:0000256" key="9">
    <source>
        <dbReference type="HAMAP-Rule" id="MF_00595"/>
    </source>
</evidence>
<dbReference type="PANTHER" id="PTHR30523:SF6">
    <property type="entry name" value="PHOSPHOENOLPYRUVATE CARBOXYLASE"/>
    <property type="match status" value="1"/>
</dbReference>
<dbReference type="GO" id="GO:0006099">
    <property type="term" value="P:tricarboxylic acid cycle"/>
    <property type="evidence" value="ECO:0007669"/>
    <property type="project" value="InterPro"/>
</dbReference>
<evidence type="ECO:0000256" key="4">
    <source>
        <dbReference type="ARBA" id="ARBA00022419"/>
    </source>
</evidence>
<name>D0LZ44_HALO1</name>
<dbReference type="InterPro" id="IPR015813">
    <property type="entry name" value="Pyrv/PenolPyrv_kinase-like_dom"/>
</dbReference>
<dbReference type="GO" id="GO:0006107">
    <property type="term" value="P:oxaloacetate metabolic process"/>
    <property type="evidence" value="ECO:0007669"/>
    <property type="project" value="UniProtKB-UniRule"/>
</dbReference>
<evidence type="ECO:0000256" key="1">
    <source>
        <dbReference type="ARBA" id="ARBA00003670"/>
    </source>
</evidence>
<dbReference type="OrthoDB" id="9768133at2"/>
<gene>
    <name evidence="9" type="primary">ppc</name>
    <name evidence="11" type="ordered locus">Hoch_3806</name>
</gene>
<organism evidence="11 12">
    <name type="scientific">Haliangium ochraceum (strain DSM 14365 / JCM 11303 / SMP-2)</name>
    <dbReference type="NCBI Taxonomy" id="502025"/>
    <lineage>
        <taxon>Bacteria</taxon>
        <taxon>Pseudomonadati</taxon>
        <taxon>Myxococcota</taxon>
        <taxon>Polyangia</taxon>
        <taxon>Haliangiales</taxon>
        <taxon>Kofleriaceae</taxon>
        <taxon>Haliangium</taxon>
    </lineage>
</organism>
<dbReference type="GO" id="GO:0008964">
    <property type="term" value="F:phosphoenolpyruvate carboxylase activity"/>
    <property type="evidence" value="ECO:0007669"/>
    <property type="project" value="UniProtKB-UniRule"/>
</dbReference>
<evidence type="ECO:0000256" key="8">
    <source>
        <dbReference type="ARBA" id="ARBA00048995"/>
    </source>
</evidence>
<keyword evidence="7 9" id="KW-0120">Carbon dioxide fixation</keyword>
<dbReference type="InterPro" id="IPR021135">
    <property type="entry name" value="PEP_COase"/>
</dbReference>
<evidence type="ECO:0000256" key="10">
    <source>
        <dbReference type="PROSITE-ProRule" id="PRU10111"/>
    </source>
</evidence>
<dbReference type="Gene3D" id="1.20.1440.90">
    <property type="entry name" value="Phosphoenolpyruvate/pyruvate domain"/>
    <property type="match status" value="1"/>
</dbReference>
<dbReference type="KEGG" id="hoh:Hoch_3806"/>
<dbReference type="GO" id="GO:0000287">
    <property type="term" value="F:magnesium ion binding"/>
    <property type="evidence" value="ECO:0007669"/>
    <property type="project" value="UniProtKB-UniRule"/>
</dbReference>
<dbReference type="SUPFAM" id="SSF51621">
    <property type="entry name" value="Phosphoenolpyruvate/pyruvate domain"/>
    <property type="match status" value="1"/>
</dbReference>
<dbReference type="PRINTS" id="PR00150">
    <property type="entry name" value="PEPCARBXLASE"/>
</dbReference>
<dbReference type="Pfam" id="PF00311">
    <property type="entry name" value="PEPcase"/>
    <property type="match status" value="1"/>
</dbReference>
<dbReference type="STRING" id="502025.Hoch_3806"/>
<comment type="similarity">
    <text evidence="2 9">Belongs to the PEPCase type 1 family.</text>
</comment>
<proteinExistence type="inferred from homology"/>
<keyword evidence="11" id="KW-0670">Pyruvate</keyword>
<evidence type="ECO:0000313" key="11">
    <source>
        <dbReference type="EMBL" id="ACY16306.1"/>
    </source>
</evidence>
<dbReference type="EMBL" id="CP001804">
    <property type="protein sequence ID" value="ACY16306.1"/>
    <property type="molecule type" value="Genomic_DNA"/>
</dbReference>
<comment type="cofactor">
    <cofactor evidence="9">
        <name>Mg(2+)</name>
        <dbReference type="ChEBI" id="CHEBI:18420"/>
    </cofactor>
</comment>
<dbReference type="PANTHER" id="PTHR30523">
    <property type="entry name" value="PHOSPHOENOLPYRUVATE CARBOXYLASE"/>
    <property type="match status" value="1"/>
</dbReference>
<evidence type="ECO:0000256" key="7">
    <source>
        <dbReference type="ARBA" id="ARBA00023300"/>
    </source>
</evidence>
<dbReference type="PROSITE" id="PS00781">
    <property type="entry name" value="PEPCASE_1"/>
    <property type="match status" value="1"/>
</dbReference>
<dbReference type="InterPro" id="IPR018129">
    <property type="entry name" value="PEP_COase_Lys_AS"/>
</dbReference>
<feature type="active site" evidence="9">
    <location>
        <position position="568"/>
    </location>
</feature>
<evidence type="ECO:0000256" key="6">
    <source>
        <dbReference type="ARBA" id="ARBA00023239"/>
    </source>
</evidence>
<dbReference type="EC" id="4.1.1.31" evidence="3 9"/>
<dbReference type="AlphaFoldDB" id="D0LZ44"/>
<accession>D0LZ44</accession>
<comment type="function">
    <text evidence="1 9">Forms oxaloacetate, a four-carbon dicarboxylic acid source for the tricarboxylic acid cycle.</text>
</comment>
<keyword evidence="12" id="KW-1185">Reference proteome</keyword>
<dbReference type="GO" id="GO:0005829">
    <property type="term" value="C:cytosol"/>
    <property type="evidence" value="ECO:0007669"/>
    <property type="project" value="TreeGrafter"/>
</dbReference>
<evidence type="ECO:0000313" key="12">
    <source>
        <dbReference type="Proteomes" id="UP000001880"/>
    </source>
</evidence>
<comment type="subunit">
    <text evidence="9">Homotetramer.</text>
</comment>
<evidence type="ECO:0000256" key="5">
    <source>
        <dbReference type="ARBA" id="ARBA00022842"/>
    </source>
</evidence>
<feature type="active site" evidence="9 10">
    <location>
        <position position="145"/>
    </location>
</feature>
<dbReference type="GO" id="GO:0015977">
    <property type="term" value="P:carbon fixation"/>
    <property type="evidence" value="ECO:0007669"/>
    <property type="project" value="UniProtKB-UniRule"/>
</dbReference>
<evidence type="ECO:0000256" key="2">
    <source>
        <dbReference type="ARBA" id="ARBA00008346"/>
    </source>
</evidence>
<comment type="catalytic activity">
    <reaction evidence="8 9">
        <text>oxaloacetate + phosphate = phosphoenolpyruvate + hydrogencarbonate</text>
        <dbReference type="Rhea" id="RHEA:28370"/>
        <dbReference type="ChEBI" id="CHEBI:16452"/>
        <dbReference type="ChEBI" id="CHEBI:17544"/>
        <dbReference type="ChEBI" id="CHEBI:43474"/>
        <dbReference type="ChEBI" id="CHEBI:58702"/>
        <dbReference type="EC" id="4.1.1.31"/>
    </reaction>
</comment>
<dbReference type="HOGENOM" id="CLU_006557_2_0_7"/>
<keyword evidence="5 9" id="KW-0460">Magnesium</keyword>
<dbReference type="InterPro" id="IPR022805">
    <property type="entry name" value="PEP_COase_bac/pln-type"/>
</dbReference>
<sequence length="907" mass="100507">MTAETISMDRLDADVALLNERLDAVIAEIAGDDALALVQGLVGEAIAMREGTLEGGRDAFAARMQAFDLDELALIARVFTLWFHLVNAAEEQHRTRVLRARDTAESAPDGSLAAAARELAQSSADPEELRALLGRLFIMPVLTAHPTEARRRTVLEHLGVIASVLDELDRATLGNRERQHLIDSLHGAILSLFGTEEARAVKPTPRDEVASGLDVFRATLLDVTPGMYRTFEEALAAAFPGQSLDVPSFMRWGTWIGGDRDGNPFVTSDTTRWVLEQQRVCVLKRYLRDAEDLMRELSVSARRVKDPGGLAALEASLAPNRESLPEVMAKAQRYATHEPWREKVWYIRRRLEDTLTRGDAAYARAEDYLDDLRVLRDTLQDCGFARLAEGSLHDAIRRAEVFGFHLASLDLRQHSAVHERAVAELLRHSGKDGYEQMDEDARVALLTELLDHADFEPSARPAKLSAETREILATLDMVGRARREQGPRACERYIVSFTSQPSDLLEVLFLQRAAHLAPGELRPVPLLEQLEDLDHADVMADAMLTVRPIRAALRGELEVMIGYSDAGKQIGYFAAAVALRRAQLTLARAADKHGVPLTIFHGRGGTIGRGGGPANQTIRAQPSQALRGRIRVTEQGETITARYGRSEIASRDLEQMVHAVLVATADEKRERLPGAELEARNELFDAAGDAAREAYGGLLADPDLLARYAVAATPIQQVTKLPIGSRPASRRPGLSFDDLRAIPWVFSWNQSRHGLPGWFGLGTALGFIIERKGLDYARSLYRESPFFRALINNAQLALSRSDIDVARCYAALADEDARQIFARIEAEYARTLEHVLEVVERQELLGNRPHLVGTIKRRNPFVDVLSHAQIELLQRLRRSEDEDERERLLAILFITINGIAAGLQTAG</sequence>
<dbReference type="HAMAP" id="MF_00595">
    <property type="entry name" value="PEPcase_type1"/>
    <property type="match status" value="1"/>
</dbReference>
<keyword evidence="6 9" id="KW-0456">Lyase</keyword>
<reference evidence="11 12" key="1">
    <citation type="journal article" date="2010" name="Stand. Genomic Sci.">
        <title>Complete genome sequence of Haliangium ochraceum type strain (SMP-2).</title>
        <authorList>
            <consortium name="US DOE Joint Genome Institute (JGI-PGF)"/>
            <person name="Ivanova N."/>
            <person name="Daum C."/>
            <person name="Lang E."/>
            <person name="Abt B."/>
            <person name="Kopitz M."/>
            <person name="Saunders E."/>
            <person name="Lapidus A."/>
            <person name="Lucas S."/>
            <person name="Glavina Del Rio T."/>
            <person name="Nolan M."/>
            <person name="Tice H."/>
            <person name="Copeland A."/>
            <person name="Cheng J.F."/>
            <person name="Chen F."/>
            <person name="Bruce D."/>
            <person name="Goodwin L."/>
            <person name="Pitluck S."/>
            <person name="Mavromatis K."/>
            <person name="Pati A."/>
            <person name="Mikhailova N."/>
            <person name="Chen A."/>
            <person name="Palaniappan K."/>
            <person name="Land M."/>
            <person name="Hauser L."/>
            <person name="Chang Y.J."/>
            <person name="Jeffries C.D."/>
            <person name="Detter J.C."/>
            <person name="Brettin T."/>
            <person name="Rohde M."/>
            <person name="Goker M."/>
            <person name="Bristow J."/>
            <person name="Markowitz V."/>
            <person name="Eisen J.A."/>
            <person name="Hugenholtz P."/>
            <person name="Kyrpides N.C."/>
            <person name="Klenk H.P."/>
        </authorList>
    </citation>
    <scope>NUCLEOTIDE SEQUENCE [LARGE SCALE GENOMIC DNA]</scope>
    <source>
        <strain evidence="12">DSM 14365 / CIP 107738 / JCM 11303 / AJ 13395 / SMP-2</strain>
    </source>
</reference>
<dbReference type="Proteomes" id="UP000001880">
    <property type="component" value="Chromosome"/>
</dbReference>
<evidence type="ECO:0000256" key="3">
    <source>
        <dbReference type="ARBA" id="ARBA00012305"/>
    </source>
</evidence>
<protein>
    <recommendedName>
        <fullName evidence="4 9">Phosphoenolpyruvate carboxylase</fullName>
        <shortName evidence="9">PEPC</shortName>
        <shortName evidence="9">PEPCase</shortName>
        <ecNumber evidence="3 9">4.1.1.31</ecNumber>
    </recommendedName>
</protein>